<dbReference type="Proteomes" id="UP000317685">
    <property type="component" value="Unassembled WGS sequence"/>
</dbReference>
<evidence type="ECO:0000259" key="1">
    <source>
        <dbReference type="Pfam" id="PF00550"/>
    </source>
</evidence>
<feature type="domain" description="Carrier" evidence="1">
    <location>
        <begin position="16"/>
        <end position="73"/>
    </location>
</feature>
<gene>
    <name evidence="2" type="ORF">FHU34_113354</name>
</gene>
<reference evidence="2 3" key="1">
    <citation type="submission" date="2019-06" db="EMBL/GenBank/DDBJ databases">
        <title>Sequencing the genomes of 1000 actinobacteria strains.</title>
        <authorList>
            <person name="Klenk H.-P."/>
        </authorList>
    </citation>
    <scope>NUCLEOTIDE SEQUENCE [LARGE SCALE GENOMIC DNA]</scope>
    <source>
        <strain evidence="2 3">DSM 45885</strain>
    </source>
</reference>
<proteinExistence type="predicted"/>
<accession>A0A561W2C7</accession>
<sequence length="94" mass="10064">MRAEVRAFVVEQLADMNYDVEGLDDDTTLGPAGVDLESLALADLSVRVEDRYGVTFADDESEQLALMTVGEFTTMVANRVTQATTGTAATSDKA</sequence>
<dbReference type="InterPro" id="IPR009081">
    <property type="entry name" value="PP-bd_ACP"/>
</dbReference>
<dbReference type="Gene3D" id="1.10.1200.10">
    <property type="entry name" value="ACP-like"/>
    <property type="match status" value="1"/>
</dbReference>
<dbReference type="SUPFAM" id="SSF47336">
    <property type="entry name" value="ACP-like"/>
    <property type="match status" value="1"/>
</dbReference>
<dbReference type="GeneID" id="300128900"/>
<name>A0A561W2C7_9ACTN</name>
<keyword evidence="3" id="KW-1185">Reference proteome</keyword>
<dbReference type="Pfam" id="PF00550">
    <property type="entry name" value="PP-binding"/>
    <property type="match status" value="1"/>
</dbReference>
<comment type="caution">
    <text evidence="2">The sequence shown here is derived from an EMBL/GenBank/DDBJ whole genome shotgun (WGS) entry which is preliminary data.</text>
</comment>
<dbReference type="OrthoDB" id="3401807at2"/>
<evidence type="ECO:0000313" key="2">
    <source>
        <dbReference type="EMBL" id="TWG18011.1"/>
    </source>
</evidence>
<dbReference type="AlphaFoldDB" id="A0A561W2C7"/>
<dbReference type="RefSeq" id="WP_145781523.1">
    <property type="nucleotide sequence ID" value="NZ_JBEZJF010000005.1"/>
</dbReference>
<evidence type="ECO:0000313" key="3">
    <source>
        <dbReference type="Proteomes" id="UP000317685"/>
    </source>
</evidence>
<dbReference type="EMBL" id="VIWZ01000001">
    <property type="protein sequence ID" value="TWG18011.1"/>
    <property type="molecule type" value="Genomic_DNA"/>
</dbReference>
<dbReference type="InterPro" id="IPR036736">
    <property type="entry name" value="ACP-like_sf"/>
</dbReference>
<protein>
    <submittedName>
        <fullName evidence="2">Acyl carrier protein</fullName>
    </submittedName>
</protein>
<organism evidence="2 3">
    <name type="scientific">Micromonospora taraxaci</name>
    <dbReference type="NCBI Taxonomy" id="1316803"/>
    <lineage>
        <taxon>Bacteria</taxon>
        <taxon>Bacillati</taxon>
        <taxon>Actinomycetota</taxon>
        <taxon>Actinomycetes</taxon>
        <taxon>Micromonosporales</taxon>
        <taxon>Micromonosporaceae</taxon>
        <taxon>Micromonospora</taxon>
    </lineage>
</organism>